<dbReference type="Pfam" id="PF12850">
    <property type="entry name" value="Metallophos_2"/>
    <property type="match status" value="1"/>
</dbReference>
<name>A0A1H7QQ49_9GAMM</name>
<dbReference type="InterPro" id="IPR000979">
    <property type="entry name" value="Phosphodiesterase_MJ0936/Vps29"/>
</dbReference>
<evidence type="ECO:0000256" key="3">
    <source>
        <dbReference type="SAM" id="MobiDB-lite"/>
    </source>
</evidence>
<evidence type="ECO:0000256" key="1">
    <source>
        <dbReference type="ARBA" id="ARBA00008950"/>
    </source>
</evidence>
<dbReference type="STRING" id="650850.SAMN04488129_11117"/>
<dbReference type="EC" id="3.1.4.-" evidence="2"/>
<dbReference type="RefSeq" id="WP_089713273.1">
    <property type="nucleotide sequence ID" value="NZ_FOBC01000011.1"/>
</dbReference>
<dbReference type="AlphaFoldDB" id="A0A1H7QQ49"/>
<evidence type="ECO:0000313" key="6">
    <source>
        <dbReference type="Proteomes" id="UP000198807"/>
    </source>
</evidence>
<keyword evidence="6" id="KW-1185">Reference proteome</keyword>
<feature type="region of interest" description="Disordered" evidence="3">
    <location>
        <begin position="1"/>
        <end position="23"/>
    </location>
</feature>
<evidence type="ECO:0000259" key="4">
    <source>
        <dbReference type="Pfam" id="PF12850"/>
    </source>
</evidence>
<accession>A0A1H7QQ49</accession>
<organism evidence="5 6">
    <name type="scientific">Halomonas daqiaonensis</name>
    <dbReference type="NCBI Taxonomy" id="650850"/>
    <lineage>
        <taxon>Bacteria</taxon>
        <taxon>Pseudomonadati</taxon>
        <taxon>Pseudomonadota</taxon>
        <taxon>Gammaproteobacteria</taxon>
        <taxon>Oceanospirillales</taxon>
        <taxon>Halomonadaceae</taxon>
        <taxon>Halomonas</taxon>
    </lineage>
</organism>
<comment type="cofactor">
    <cofactor evidence="2">
        <name>a divalent metal cation</name>
        <dbReference type="ChEBI" id="CHEBI:60240"/>
    </cofactor>
</comment>
<feature type="domain" description="Calcineurin-like phosphoesterase" evidence="4">
    <location>
        <begin position="24"/>
        <end position="155"/>
    </location>
</feature>
<dbReference type="NCBIfam" id="TIGR00040">
    <property type="entry name" value="yfcE"/>
    <property type="match status" value="1"/>
</dbReference>
<feature type="compositionally biased region" description="Basic and acidic residues" evidence="3">
    <location>
        <begin position="8"/>
        <end position="22"/>
    </location>
</feature>
<evidence type="ECO:0000313" key="5">
    <source>
        <dbReference type="EMBL" id="SEL49848.1"/>
    </source>
</evidence>
<proteinExistence type="inferred from homology"/>
<dbReference type="InterPro" id="IPR024654">
    <property type="entry name" value="Calcineurin-like_PHP_lpxH"/>
</dbReference>
<protein>
    <recommendedName>
        <fullName evidence="2">Phosphoesterase</fullName>
        <ecNumber evidence="2">3.1.4.-</ecNumber>
    </recommendedName>
</protein>
<dbReference type="Proteomes" id="UP000198807">
    <property type="component" value="Unassembled WGS sequence"/>
</dbReference>
<dbReference type="GO" id="GO:0016787">
    <property type="term" value="F:hydrolase activity"/>
    <property type="evidence" value="ECO:0007669"/>
    <property type="project" value="UniProtKB-UniRule"/>
</dbReference>
<dbReference type="GO" id="GO:0046872">
    <property type="term" value="F:metal ion binding"/>
    <property type="evidence" value="ECO:0007669"/>
    <property type="project" value="UniProtKB-KW"/>
</dbReference>
<evidence type="ECO:0000256" key="2">
    <source>
        <dbReference type="RuleBase" id="RU362039"/>
    </source>
</evidence>
<dbReference type="InterPro" id="IPR029052">
    <property type="entry name" value="Metallo-depent_PP-like"/>
</dbReference>
<dbReference type="EMBL" id="FOBC01000011">
    <property type="protein sequence ID" value="SEL49848.1"/>
    <property type="molecule type" value="Genomic_DNA"/>
</dbReference>
<dbReference type="Gene3D" id="3.60.21.10">
    <property type="match status" value="1"/>
</dbReference>
<dbReference type="OrthoDB" id="9785951at2"/>
<comment type="similarity">
    <text evidence="1 2">Belongs to the metallophosphoesterase superfamily. YfcE family.</text>
</comment>
<gene>
    <name evidence="5" type="ORF">SAMN04488129_11117</name>
</gene>
<reference evidence="6" key="1">
    <citation type="submission" date="2016-10" db="EMBL/GenBank/DDBJ databases">
        <authorList>
            <person name="Varghese N."/>
            <person name="Submissions S."/>
        </authorList>
    </citation>
    <scope>NUCLEOTIDE SEQUENCE [LARGE SCALE GENOMIC DNA]</scope>
    <source>
        <strain evidence="6">CGMCC 1.9150</strain>
    </source>
</reference>
<dbReference type="SUPFAM" id="SSF56300">
    <property type="entry name" value="Metallo-dependent phosphatases"/>
    <property type="match status" value="1"/>
</dbReference>
<sequence length="174" mass="19230">MKNAKKGLPHDDPGNRCQRPDRPIGVISDTHGLLRPEALTLLEGCELILHLGDVGSRDQDAAILERLGELAPMVAVRGNIDTAPWADSLPMTHDFTINGWRLHLVHILAEFDPATPCDAVLHGHSHKPRNEWQDGKLLFNPGAAGKRRFRLPITLGKLWADERGLRGAILHLPL</sequence>
<keyword evidence="2" id="KW-0479">Metal-binding</keyword>